<evidence type="ECO:0000313" key="3">
    <source>
        <dbReference type="Proteomes" id="UP000002837"/>
    </source>
</evidence>
<dbReference type="EMBL" id="AKWJ02000034">
    <property type="protein sequence ID" value="EKP12249.1"/>
    <property type="molecule type" value="Genomic_DNA"/>
</dbReference>
<evidence type="ECO:0000256" key="1">
    <source>
        <dbReference type="SAM" id="MobiDB-lite"/>
    </source>
</evidence>
<dbReference type="Pfam" id="PF07598">
    <property type="entry name" value="DUF1561"/>
    <property type="match status" value="1"/>
</dbReference>
<keyword evidence="3" id="KW-1185">Reference proteome</keyword>
<organism evidence="2 3">
    <name type="scientific">Leptospira borgpetersenii str. 200801926</name>
    <dbReference type="NCBI Taxonomy" id="1193009"/>
    <lineage>
        <taxon>Bacteria</taxon>
        <taxon>Pseudomonadati</taxon>
        <taxon>Spirochaetota</taxon>
        <taxon>Spirochaetia</taxon>
        <taxon>Leptospirales</taxon>
        <taxon>Leptospiraceae</taxon>
        <taxon>Leptospira</taxon>
    </lineage>
</organism>
<sequence>MLDMLLADVPYVYASASNTGRQMVLATARIMLPQYNWILSSSFTTRSEIMSLINSLIHSPPGSIWLGVLGRRRPDGTLSWHAVPILRTSQGLVVIRTRVPSAPFDLYRQVLTPTTDPLQVINNLETPPDRILARLITIQLGEVYHNTFDFAISNRNCTGEGDDRRGTGGYPTSTSVNQCPRRGGDGRCTLL</sequence>
<evidence type="ECO:0000313" key="2">
    <source>
        <dbReference type="EMBL" id="EKP12249.1"/>
    </source>
</evidence>
<feature type="region of interest" description="Disordered" evidence="1">
    <location>
        <begin position="159"/>
        <end position="178"/>
    </location>
</feature>
<evidence type="ECO:0008006" key="4">
    <source>
        <dbReference type="Google" id="ProtNLM"/>
    </source>
</evidence>
<reference evidence="2" key="1">
    <citation type="submission" date="2012-09" db="EMBL/GenBank/DDBJ databases">
        <authorList>
            <person name="Harkins D.M."/>
            <person name="Durkin A.S."/>
            <person name="Brinkac L.M."/>
            <person name="Selengut J.D."/>
            <person name="Sanka R."/>
            <person name="DePew J."/>
            <person name="Purushe J."/>
            <person name="Picardeau M."/>
            <person name="Werts C."/>
            <person name="Goarant C."/>
            <person name="Vinetz J.M."/>
            <person name="Sutton G.G."/>
            <person name="Nelson W.C."/>
            <person name="Fouts D.E."/>
        </authorList>
    </citation>
    <scope>NUCLEOTIDE SEQUENCE [LARGE SCALE GENOMIC DNA]</scope>
    <source>
        <strain evidence="2">200801926</strain>
    </source>
</reference>
<name>A0ABN0HU82_LEPBO</name>
<dbReference type="InterPro" id="IPR011455">
    <property type="entry name" value="DUF1561"/>
</dbReference>
<accession>A0ABN0HU82</accession>
<comment type="caution">
    <text evidence="2">The sequence shown here is derived from an EMBL/GenBank/DDBJ whole genome shotgun (WGS) entry which is preliminary data.</text>
</comment>
<protein>
    <recommendedName>
        <fullName evidence="4">PF07598 domain protein</fullName>
    </recommendedName>
</protein>
<dbReference type="Proteomes" id="UP000002837">
    <property type="component" value="Unassembled WGS sequence"/>
</dbReference>
<proteinExistence type="predicted"/>
<gene>
    <name evidence="2" type="ORF">LEP1GSC128_0078</name>
</gene>